<sequence>MALRKINFERFILLLSDDVRDVFRYYNVTEMHGLSHENATKRINEGGTYCDGWANVAPFKGMKPYIFLNTKTMVELPIHETALLVMHETTHMVINLYELDGGQPLFESDNPGIDYEETVITKAEEMAREIMTRLKFPAIHFNLK</sequence>
<gene>
    <name evidence="1" type="ORF">UFOVP611_24</name>
</gene>
<proteinExistence type="predicted"/>
<reference evidence="1" key="1">
    <citation type="submission" date="2020-04" db="EMBL/GenBank/DDBJ databases">
        <authorList>
            <person name="Chiriac C."/>
            <person name="Salcher M."/>
            <person name="Ghai R."/>
            <person name="Kavagutti S V."/>
        </authorList>
    </citation>
    <scope>NUCLEOTIDE SEQUENCE</scope>
</reference>
<evidence type="ECO:0000313" key="1">
    <source>
        <dbReference type="EMBL" id="CAB4152666.1"/>
    </source>
</evidence>
<organism evidence="1">
    <name type="scientific">uncultured Caudovirales phage</name>
    <dbReference type="NCBI Taxonomy" id="2100421"/>
    <lineage>
        <taxon>Viruses</taxon>
        <taxon>Duplodnaviria</taxon>
        <taxon>Heunggongvirae</taxon>
        <taxon>Uroviricota</taxon>
        <taxon>Caudoviricetes</taxon>
        <taxon>Peduoviridae</taxon>
        <taxon>Maltschvirus</taxon>
        <taxon>Maltschvirus maltsch</taxon>
    </lineage>
</organism>
<protein>
    <submittedName>
        <fullName evidence="1">Uncharacterized protein</fullName>
    </submittedName>
</protein>
<dbReference type="EMBL" id="LR796579">
    <property type="protein sequence ID" value="CAB4152666.1"/>
    <property type="molecule type" value="Genomic_DNA"/>
</dbReference>
<accession>A0A6J5N5P5</accession>
<name>A0A6J5N5P5_9CAUD</name>